<gene>
    <name evidence="1" type="ORF">L6452_30310</name>
</gene>
<organism evidence="1 2">
    <name type="scientific">Arctium lappa</name>
    <name type="common">Greater burdock</name>
    <name type="synonym">Lappa major</name>
    <dbReference type="NCBI Taxonomy" id="4217"/>
    <lineage>
        <taxon>Eukaryota</taxon>
        <taxon>Viridiplantae</taxon>
        <taxon>Streptophyta</taxon>
        <taxon>Embryophyta</taxon>
        <taxon>Tracheophyta</taxon>
        <taxon>Spermatophyta</taxon>
        <taxon>Magnoliopsida</taxon>
        <taxon>eudicotyledons</taxon>
        <taxon>Gunneridae</taxon>
        <taxon>Pentapetalae</taxon>
        <taxon>asterids</taxon>
        <taxon>campanulids</taxon>
        <taxon>Asterales</taxon>
        <taxon>Asteraceae</taxon>
        <taxon>Carduoideae</taxon>
        <taxon>Cardueae</taxon>
        <taxon>Arctiinae</taxon>
        <taxon>Arctium</taxon>
    </lineage>
</organism>
<accession>A0ACB8ZIM1</accession>
<comment type="caution">
    <text evidence="1">The sequence shown here is derived from an EMBL/GenBank/DDBJ whole genome shotgun (WGS) entry which is preliminary data.</text>
</comment>
<reference evidence="1 2" key="2">
    <citation type="journal article" date="2022" name="Mol. Ecol. Resour.">
        <title>The genomes of chicory, endive, great burdock and yacon provide insights into Asteraceae paleo-polyploidization history and plant inulin production.</title>
        <authorList>
            <person name="Fan W."/>
            <person name="Wang S."/>
            <person name="Wang H."/>
            <person name="Wang A."/>
            <person name="Jiang F."/>
            <person name="Liu H."/>
            <person name="Zhao H."/>
            <person name="Xu D."/>
            <person name="Zhang Y."/>
        </authorList>
    </citation>
    <scope>NUCLEOTIDE SEQUENCE [LARGE SCALE GENOMIC DNA]</scope>
    <source>
        <strain evidence="2">cv. Niubang</strain>
    </source>
</reference>
<name>A0ACB8ZIM1_ARCLA</name>
<keyword evidence="2" id="KW-1185">Reference proteome</keyword>
<dbReference type="Proteomes" id="UP001055879">
    <property type="component" value="Linkage Group LG10"/>
</dbReference>
<evidence type="ECO:0000313" key="2">
    <source>
        <dbReference type="Proteomes" id="UP001055879"/>
    </source>
</evidence>
<protein>
    <submittedName>
        <fullName evidence="1">Uncharacterized protein</fullName>
    </submittedName>
</protein>
<reference evidence="2" key="1">
    <citation type="journal article" date="2022" name="Mol. Ecol. Resour.">
        <title>The genomes of chicory, endive, great burdock and yacon provide insights into Asteraceae palaeo-polyploidization history and plant inulin production.</title>
        <authorList>
            <person name="Fan W."/>
            <person name="Wang S."/>
            <person name="Wang H."/>
            <person name="Wang A."/>
            <person name="Jiang F."/>
            <person name="Liu H."/>
            <person name="Zhao H."/>
            <person name="Xu D."/>
            <person name="Zhang Y."/>
        </authorList>
    </citation>
    <scope>NUCLEOTIDE SEQUENCE [LARGE SCALE GENOMIC DNA]</scope>
    <source>
        <strain evidence="2">cv. Niubang</strain>
    </source>
</reference>
<dbReference type="EMBL" id="CM042056">
    <property type="protein sequence ID" value="KAI3697351.1"/>
    <property type="molecule type" value="Genomic_DNA"/>
</dbReference>
<evidence type="ECO:0000313" key="1">
    <source>
        <dbReference type="EMBL" id="KAI3697351.1"/>
    </source>
</evidence>
<proteinExistence type="predicted"/>
<sequence>MPCKHKFHGESILPWLELHSSCPVCRYQLPSDESKLERDREASQGIVVNTNAITVESDNGGNGGEDGEDEGRNTRRFSVALPWPFNSLFSSTSGTQITNSTHS</sequence>